<accession>A0ACC0DL72</accession>
<dbReference type="EMBL" id="MU394280">
    <property type="protein sequence ID" value="KAI6093631.1"/>
    <property type="molecule type" value="Genomic_DNA"/>
</dbReference>
<keyword evidence="2" id="KW-1185">Reference proteome</keyword>
<protein>
    <submittedName>
        <fullName evidence="1">Uncharacterized protein</fullName>
    </submittedName>
</protein>
<organism evidence="1 2">
    <name type="scientific">Hypoxylon rubiginosum</name>
    <dbReference type="NCBI Taxonomy" id="110542"/>
    <lineage>
        <taxon>Eukaryota</taxon>
        <taxon>Fungi</taxon>
        <taxon>Dikarya</taxon>
        <taxon>Ascomycota</taxon>
        <taxon>Pezizomycotina</taxon>
        <taxon>Sordariomycetes</taxon>
        <taxon>Xylariomycetidae</taxon>
        <taxon>Xylariales</taxon>
        <taxon>Hypoxylaceae</taxon>
        <taxon>Hypoxylon</taxon>
    </lineage>
</organism>
<evidence type="ECO:0000313" key="2">
    <source>
        <dbReference type="Proteomes" id="UP001497680"/>
    </source>
</evidence>
<reference evidence="1 2" key="1">
    <citation type="journal article" date="2022" name="New Phytol.">
        <title>Ecological generalism drives hyperdiversity of secondary metabolite gene clusters in xylarialean endophytes.</title>
        <authorList>
            <person name="Franco M.E.E."/>
            <person name="Wisecaver J.H."/>
            <person name="Arnold A.E."/>
            <person name="Ju Y.M."/>
            <person name="Slot J.C."/>
            <person name="Ahrendt S."/>
            <person name="Moore L.P."/>
            <person name="Eastman K.E."/>
            <person name="Scott K."/>
            <person name="Konkel Z."/>
            <person name="Mondo S.J."/>
            <person name="Kuo A."/>
            <person name="Hayes R.D."/>
            <person name="Haridas S."/>
            <person name="Andreopoulos B."/>
            <person name="Riley R."/>
            <person name="LaButti K."/>
            <person name="Pangilinan J."/>
            <person name="Lipzen A."/>
            <person name="Amirebrahimi M."/>
            <person name="Yan J."/>
            <person name="Adam C."/>
            <person name="Keymanesh K."/>
            <person name="Ng V."/>
            <person name="Louie K."/>
            <person name="Northen T."/>
            <person name="Drula E."/>
            <person name="Henrissat B."/>
            <person name="Hsieh H.M."/>
            <person name="Youens-Clark K."/>
            <person name="Lutzoni F."/>
            <person name="Miadlikowska J."/>
            <person name="Eastwood D.C."/>
            <person name="Hamelin R.C."/>
            <person name="Grigoriev I.V."/>
            <person name="U'Ren J.M."/>
        </authorList>
    </citation>
    <scope>NUCLEOTIDE SEQUENCE [LARGE SCALE GENOMIC DNA]</scope>
    <source>
        <strain evidence="1 2">ER1909</strain>
    </source>
</reference>
<dbReference type="Proteomes" id="UP001497680">
    <property type="component" value="Unassembled WGS sequence"/>
</dbReference>
<comment type="caution">
    <text evidence="1">The sequence shown here is derived from an EMBL/GenBank/DDBJ whole genome shotgun (WGS) entry which is preliminary data.</text>
</comment>
<sequence length="172" mass="19200">MNDALAKAPNDVVRAILTALCSDEDINRRVNEYLRKIANKTHPQISKSSKGSGSNARKRKATEDIKICVQCQSPFYEDENDKKACKFHDGYLEVDYDNDFWADHDENCHGTIDTPEMREENPEGFEWDCCGKGGDTNGCKRGPHKATGAERGRYGDNSDGEGTEEDDSEGDD</sequence>
<gene>
    <name evidence="1" type="ORF">F4821DRAFT_2812</name>
</gene>
<proteinExistence type="predicted"/>
<evidence type="ECO:0000313" key="1">
    <source>
        <dbReference type="EMBL" id="KAI6093631.1"/>
    </source>
</evidence>
<name>A0ACC0DL72_9PEZI</name>